<proteinExistence type="predicted"/>
<organism evidence="1 2">
    <name type="scientific">Pseudobdellovibrio exovorus JSS</name>
    <dbReference type="NCBI Taxonomy" id="1184267"/>
    <lineage>
        <taxon>Bacteria</taxon>
        <taxon>Pseudomonadati</taxon>
        <taxon>Bdellovibrionota</taxon>
        <taxon>Bdellovibrionia</taxon>
        <taxon>Bdellovibrionales</taxon>
        <taxon>Pseudobdellovibrionaceae</taxon>
        <taxon>Pseudobdellovibrio</taxon>
    </lineage>
</organism>
<dbReference type="HOGENOM" id="CLU_2462844_0_0_7"/>
<name>M4V764_9BACT</name>
<sequence>MKSWIADIVEEELLSQQYLHETDQEFIDRVCFICIDEIEHNKGFAPNGFGQDVVAEIELEVLEIFKVKTYGHYNLQEYRKNQLKKRVG</sequence>
<dbReference type="AlphaFoldDB" id="M4V764"/>
<dbReference type="EMBL" id="CP003537">
    <property type="protein sequence ID" value="AGH95033.1"/>
    <property type="molecule type" value="Genomic_DNA"/>
</dbReference>
<dbReference type="RefSeq" id="WP_015469523.1">
    <property type="nucleotide sequence ID" value="NC_020813.1"/>
</dbReference>
<accession>M4V764</accession>
<dbReference type="PATRIC" id="fig|1184267.3.peg.825"/>
<evidence type="ECO:0000313" key="2">
    <source>
        <dbReference type="Proteomes" id="UP000012040"/>
    </source>
</evidence>
<dbReference type="Proteomes" id="UP000012040">
    <property type="component" value="Chromosome"/>
</dbReference>
<dbReference type="STRING" id="1184267.A11Q_815"/>
<evidence type="ECO:0000313" key="1">
    <source>
        <dbReference type="EMBL" id="AGH95033.1"/>
    </source>
</evidence>
<reference evidence="1 2" key="1">
    <citation type="journal article" date="2013" name="ISME J.">
        <title>By their genes ye shall know them: genomic signatures of predatory bacteria.</title>
        <authorList>
            <person name="Pasternak Z."/>
            <person name="Pietrokovski S."/>
            <person name="Rotem O."/>
            <person name="Gophna U."/>
            <person name="Lurie-Weinberger M.N."/>
            <person name="Jurkevitch E."/>
        </authorList>
    </citation>
    <scope>NUCLEOTIDE SEQUENCE [LARGE SCALE GENOMIC DNA]</scope>
    <source>
        <strain evidence="1 2">JSS</strain>
    </source>
</reference>
<protein>
    <submittedName>
        <fullName evidence="1">Putative DNA-dependent DNA polymerase</fullName>
    </submittedName>
</protein>
<dbReference type="KEGG" id="bex:A11Q_815"/>
<keyword evidence="2" id="KW-1185">Reference proteome</keyword>
<gene>
    <name evidence="1" type="ORF">A11Q_815</name>
</gene>